<organism evidence="2 3">
    <name type="scientific">Clitoria ternatea</name>
    <name type="common">Butterfly pea</name>
    <dbReference type="NCBI Taxonomy" id="43366"/>
    <lineage>
        <taxon>Eukaryota</taxon>
        <taxon>Viridiplantae</taxon>
        <taxon>Streptophyta</taxon>
        <taxon>Embryophyta</taxon>
        <taxon>Tracheophyta</taxon>
        <taxon>Spermatophyta</taxon>
        <taxon>Magnoliopsida</taxon>
        <taxon>eudicotyledons</taxon>
        <taxon>Gunneridae</taxon>
        <taxon>Pentapetalae</taxon>
        <taxon>rosids</taxon>
        <taxon>fabids</taxon>
        <taxon>Fabales</taxon>
        <taxon>Fabaceae</taxon>
        <taxon>Papilionoideae</taxon>
        <taxon>50 kb inversion clade</taxon>
        <taxon>NPAAA clade</taxon>
        <taxon>indigoferoid/millettioid clade</taxon>
        <taxon>Phaseoleae</taxon>
        <taxon>Clitoria</taxon>
    </lineage>
</organism>
<dbReference type="Proteomes" id="UP001359559">
    <property type="component" value="Unassembled WGS sequence"/>
</dbReference>
<name>A0AAN9IGL3_CLITE</name>
<feature type="signal peptide" evidence="1">
    <location>
        <begin position="1"/>
        <end position="20"/>
    </location>
</feature>
<gene>
    <name evidence="2" type="ORF">RJT34_25165</name>
</gene>
<dbReference type="EMBL" id="JAYKXN010000006">
    <property type="protein sequence ID" value="KAK7280103.1"/>
    <property type="molecule type" value="Genomic_DNA"/>
</dbReference>
<evidence type="ECO:0000256" key="1">
    <source>
        <dbReference type="SAM" id="SignalP"/>
    </source>
</evidence>
<dbReference type="PROSITE" id="PS51257">
    <property type="entry name" value="PROKAR_LIPOPROTEIN"/>
    <property type="match status" value="1"/>
</dbReference>
<reference evidence="2 3" key="1">
    <citation type="submission" date="2024-01" db="EMBL/GenBank/DDBJ databases">
        <title>The genomes of 5 underutilized Papilionoideae crops provide insights into root nodulation and disease resistance.</title>
        <authorList>
            <person name="Yuan L."/>
        </authorList>
    </citation>
    <scope>NUCLEOTIDE SEQUENCE [LARGE SCALE GENOMIC DNA]</scope>
    <source>
        <strain evidence="2">LY-2023</strain>
        <tissue evidence="2">Leaf</tissue>
    </source>
</reference>
<evidence type="ECO:0000313" key="3">
    <source>
        <dbReference type="Proteomes" id="UP001359559"/>
    </source>
</evidence>
<feature type="chain" id="PRO_5042829252" evidence="1">
    <location>
        <begin position="21"/>
        <end position="85"/>
    </location>
</feature>
<keyword evidence="3" id="KW-1185">Reference proteome</keyword>
<dbReference type="AlphaFoldDB" id="A0AAN9IGL3"/>
<proteinExistence type="predicted"/>
<keyword evidence="1" id="KW-0732">Signal</keyword>
<comment type="caution">
    <text evidence="2">The sequence shown here is derived from an EMBL/GenBank/DDBJ whole genome shotgun (WGS) entry which is preliminary data.</text>
</comment>
<accession>A0AAN9IGL3</accession>
<sequence>MANKNVALLLVVCLIVAAACVEDNVTPNRTQQECIDGCLQKCAEYAGPVMCNWLCRLGCPIHPPDNVGDADTSSRKTGPEQKPQI</sequence>
<evidence type="ECO:0000313" key="2">
    <source>
        <dbReference type="EMBL" id="KAK7280103.1"/>
    </source>
</evidence>
<protein>
    <submittedName>
        <fullName evidence="2">Uncharacterized protein</fullName>
    </submittedName>
</protein>